<keyword evidence="2" id="KW-1185">Reference proteome</keyword>
<protein>
    <submittedName>
        <fullName evidence="1">Uncharacterized protein</fullName>
    </submittedName>
</protein>
<dbReference type="EMBL" id="JAVXUO010001093">
    <property type="protein sequence ID" value="KAK2986044.1"/>
    <property type="molecule type" value="Genomic_DNA"/>
</dbReference>
<organism evidence="1 2">
    <name type="scientific">Escallonia rubra</name>
    <dbReference type="NCBI Taxonomy" id="112253"/>
    <lineage>
        <taxon>Eukaryota</taxon>
        <taxon>Viridiplantae</taxon>
        <taxon>Streptophyta</taxon>
        <taxon>Embryophyta</taxon>
        <taxon>Tracheophyta</taxon>
        <taxon>Spermatophyta</taxon>
        <taxon>Magnoliopsida</taxon>
        <taxon>eudicotyledons</taxon>
        <taxon>Gunneridae</taxon>
        <taxon>Pentapetalae</taxon>
        <taxon>asterids</taxon>
        <taxon>campanulids</taxon>
        <taxon>Escalloniales</taxon>
        <taxon>Escalloniaceae</taxon>
        <taxon>Escallonia</taxon>
    </lineage>
</organism>
<reference evidence="1" key="1">
    <citation type="submission" date="2022-12" db="EMBL/GenBank/DDBJ databases">
        <title>Draft genome assemblies for two species of Escallonia (Escalloniales).</title>
        <authorList>
            <person name="Chanderbali A."/>
            <person name="Dervinis C."/>
            <person name="Anghel I."/>
            <person name="Soltis D."/>
            <person name="Soltis P."/>
            <person name="Zapata F."/>
        </authorList>
    </citation>
    <scope>NUCLEOTIDE SEQUENCE</scope>
    <source>
        <strain evidence="1">UCBG92.1500</strain>
        <tissue evidence="1">Leaf</tissue>
    </source>
</reference>
<accession>A0AA88RB00</accession>
<name>A0AA88RB00_9ASTE</name>
<dbReference type="Proteomes" id="UP001187471">
    <property type="component" value="Unassembled WGS sequence"/>
</dbReference>
<sequence length="333" mass="36100">STVHPTKANVLNKLVSKLEARILGNSFRIEIGSISQRRAPSESGWRSYSFGSFDYIVDEGYEVSVGSIHRRGASDCTEKDSAGAPVSQPELLGEILAAKVAGRRSWLRDYVDRISAISFSSHAMSFRSSGRFFTGSSRRSENVVVAAVEDVEELKYLGEAKSTLPSPYLKYRHTHLPHLRTVATEAKLSSKITISELCFATSVPWIPIESPISASLRAVNVTANGSPSGIATTTMVTAAATIPTTALMISSTLVLLPLNSVLPFSSSVFPVKYRINKTRRTRKATAKPTFPIDEVSLLSRACRGVCSSVSRLIVLIISPHIVFIPTEVTSILA</sequence>
<evidence type="ECO:0000313" key="2">
    <source>
        <dbReference type="Proteomes" id="UP001187471"/>
    </source>
</evidence>
<dbReference type="AlphaFoldDB" id="A0AA88RB00"/>
<feature type="non-terminal residue" evidence="1">
    <location>
        <position position="1"/>
    </location>
</feature>
<proteinExistence type="predicted"/>
<evidence type="ECO:0000313" key="1">
    <source>
        <dbReference type="EMBL" id="KAK2986044.1"/>
    </source>
</evidence>
<gene>
    <name evidence="1" type="ORF">RJ640_011485</name>
</gene>
<comment type="caution">
    <text evidence="1">The sequence shown here is derived from an EMBL/GenBank/DDBJ whole genome shotgun (WGS) entry which is preliminary data.</text>
</comment>